<reference evidence="2" key="1">
    <citation type="submission" date="2018-09" db="EMBL/GenBank/DDBJ databases">
        <title>Nocardia yunnanensis sp. nov., an actinomycete isolated from a soil sample.</title>
        <authorList>
            <person name="Zhang J."/>
        </authorList>
    </citation>
    <scope>NUCLEOTIDE SEQUENCE [LARGE SCALE GENOMIC DNA]</scope>
    <source>
        <strain evidence="2">21-3</strain>
    </source>
</reference>
<dbReference type="PANTHER" id="PTHR36451">
    <property type="entry name" value="PAPS-DEPENDENT SULFOTRANSFERASE STF3"/>
    <property type="match status" value="1"/>
</dbReference>
<dbReference type="SUPFAM" id="SSF52540">
    <property type="entry name" value="P-loop containing nucleoside triphosphate hydrolases"/>
    <property type="match status" value="1"/>
</dbReference>
<proteinExistence type="predicted"/>
<dbReference type="InterPro" id="IPR027417">
    <property type="entry name" value="P-loop_NTPase"/>
</dbReference>
<name>A0A5P6NFK5_9SPHN</name>
<keyword evidence="1" id="KW-0808">Transferase</keyword>
<protein>
    <submittedName>
        <fullName evidence="1">Sulfotransferase</fullName>
    </submittedName>
</protein>
<dbReference type="Proteomes" id="UP000325385">
    <property type="component" value="Chromosome"/>
</dbReference>
<dbReference type="InterPro" id="IPR052736">
    <property type="entry name" value="Stf3_sulfotransferase"/>
</dbReference>
<dbReference type="GO" id="GO:0016740">
    <property type="term" value="F:transferase activity"/>
    <property type="evidence" value="ECO:0007669"/>
    <property type="project" value="UniProtKB-KW"/>
</dbReference>
<organism evidence="1 2">
    <name type="scientific">Qipengyuania flava</name>
    <dbReference type="NCBI Taxonomy" id="192812"/>
    <lineage>
        <taxon>Bacteria</taxon>
        <taxon>Pseudomonadati</taxon>
        <taxon>Pseudomonadota</taxon>
        <taxon>Alphaproteobacteria</taxon>
        <taxon>Sphingomonadales</taxon>
        <taxon>Erythrobacteraceae</taxon>
        <taxon>Qipengyuania</taxon>
    </lineage>
</organism>
<evidence type="ECO:0000313" key="2">
    <source>
        <dbReference type="Proteomes" id="UP000325385"/>
    </source>
</evidence>
<dbReference type="Gene3D" id="3.40.50.300">
    <property type="entry name" value="P-loop containing nucleotide triphosphate hydrolases"/>
    <property type="match status" value="1"/>
</dbReference>
<dbReference type="Pfam" id="PF13469">
    <property type="entry name" value="Sulfotransfer_3"/>
    <property type="match status" value="1"/>
</dbReference>
<dbReference type="EMBL" id="CP032228">
    <property type="protein sequence ID" value="QFI64837.1"/>
    <property type="molecule type" value="Genomic_DNA"/>
</dbReference>
<dbReference type="AlphaFoldDB" id="A0A5P6NFK5"/>
<accession>A0A5P6NFK5</accession>
<evidence type="ECO:0000313" key="1">
    <source>
        <dbReference type="EMBL" id="QFI64837.1"/>
    </source>
</evidence>
<gene>
    <name evidence="1" type="ORF">D0Y83_13765</name>
</gene>
<dbReference type="PANTHER" id="PTHR36451:SF1">
    <property type="entry name" value="OMEGA-HYDROXY-BETA-DIHYDROMENAQUINONE-9 SULFOTRANSFERASE STF3"/>
    <property type="match status" value="1"/>
</dbReference>
<sequence>MAAAQLAAGRPQERDPLARRGGRILGRMGSLPPRPHPLARAKAANWSIRALQALWDRGITPKPALEPAYLWEIGSRGFETADEGAGRSQAEVADFRERLEVLCASLRTEADLNALGHAMAYGQLTSAIRKRHALGRIWRAEPELAQTAIAAPIVVVGQMRAGTTRMHRLLAADPRHAGTRFCNSHNPVPVTPDWRPLKAGAALAIARRVNPWLEALHPFGSTRTDEEIGWLAGALSPATFEAQWHIPGFVSWSEASDPTPVYAEFARILRMDAATMGDATRPRVLKCPQFSEDLPALLAQFPDARLVVARRDAAEVLESSVSLVASQSGMQSDSANLGRLTAEWQRKLALRQQRIERALGTFEGRVAHVDFARLNADWEREIAQVYAALDIPLSQEALGAMRAEHDRAAGGQHTAHRRQIEEFAAG</sequence>